<dbReference type="PROSITE" id="PS51257">
    <property type="entry name" value="PROKAR_LIPOPROTEIN"/>
    <property type="match status" value="1"/>
</dbReference>
<evidence type="ECO:0000313" key="2">
    <source>
        <dbReference type="Proteomes" id="UP000217276"/>
    </source>
</evidence>
<dbReference type="RefSeq" id="WP_095913948.1">
    <property type="nucleotide sequence ID" value="NZ_CAUUPF010000007.1"/>
</dbReference>
<reference evidence="2" key="1">
    <citation type="submission" date="2017-06" db="EMBL/GenBank/DDBJ databases">
        <title>Capnocytophaga spp. assemblies.</title>
        <authorList>
            <person name="Gulvik C.A."/>
        </authorList>
    </citation>
    <scope>NUCLEOTIDE SEQUENCE [LARGE SCALE GENOMIC DNA]</scope>
    <source>
        <strain evidence="2">H6253</strain>
    </source>
</reference>
<dbReference type="EMBL" id="CP022384">
    <property type="protein sequence ID" value="ATA81871.1"/>
    <property type="molecule type" value="Genomic_DNA"/>
</dbReference>
<gene>
    <name evidence="1" type="ORF">CGC53_05660</name>
</gene>
<dbReference type="AlphaFoldDB" id="A0A250F9S1"/>
<sequence length="198" mass="23025">MKQLYLLAIAAITIACTNEPITDLSQLKVGTNISAYTLNKTDFDVTPNVLWSKKLLTTTYLSHKDTDISKYHFGKFRLQPVANAIRIDVREGKIISIKIRIAIDQIFELREWLIATYGDNYDDDFFEHGRYYYTAKELEIFEKLFPGYTVEEDPTDPNYAKCIIVLSDYFLWRTPEASYTWDINHQETLLNTLTITAK</sequence>
<dbReference type="KEGG" id="clk:CGC53_05660"/>
<protein>
    <submittedName>
        <fullName evidence="1">Uncharacterized protein</fullName>
    </submittedName>
</protein>
<accession>A0A250F9S1</accession>
<proteinExistence type="predicted"/>
<evidence type="ECO:0000313" key="1">
    <source>
        <dbReference type="EMBL" id="ATA81871.1"/>
    </source>
</evidence>
<organism evidence="1 2">
    <name type="scientific">Capnocytophaga leadbetteri</name>
    <dbReference type="NCBI Taxonomy" id="327575"/>
    <lineage>
        <taxon>Bacteria</taxon>
        <taxon>Pseudomonadati</taxon>
        <taxon>Bacteroidota</taxon>
        <taxon>Flavobacteriia</taxon>
        <taxon>Flavobacteriales</taxon>
        <taxon>Flavobacteriaceae</taxon>
        <taxon>Capnocytophaga</taxon>
    </lineage>
</organism>
<dbReference type="Proteomes" id="UP000217276">
    <property type="component" value="Chromosome"/>
</dbReference>
<keyword evidence="2" id="KW-1185">Reference proteome</keyword>
<name>A0A250F9S1_9FLAO</name>